<gene>
    <name evidence="2" type="ORF">RF55_15164</name>
</gene>
<reference evidence="2 3" key="1">
    <citation type="submission" date="2015-04" db="EMBL/GenBank/DDBJ databases">
        <title>Lasius niger genome sequencing.</title>
        <authorList>
            <person name="Konorov E.A."/>
            <person name="Nikitin M.A."/>
            <person name="Kirill M.V."/>
            <person name="Chang P."/>
        </authorList>
    </citation>
    <scope>NUCLEOTIDE SEQUENCE [LARGE SCALE GENOMIC DNA]</scope>
    <source>
        <tissue evidence="2">Whole</tissue>
    </source>
</reference>
<proteinExistence type="predicted"/>
<dbReference type="Proteomes" id="UP000036403">
    <property type="component" value="Unassembled WGS sequence"/>
</dbReference>
<feature type="compositionally biased region" description="Acidic residues" evidence="1">
    <location>
        <begin position="131"/>
        <end position="153"/>
    </location>
</feature>
<feature type="compositionally biased region" description="Acidic residues" evidence="1">
    <location>
        <begin position="162"/>
        <end position="171"/>
    </location>
</feature>
<dbReference type="PaxDb" id="67767-A0A0J7K734"/>
<sequence>VSHFIYLGGMNPTDSAGHYFKCVFGDNEDISSHITWLGTKSQHALKGTRFAEACEDAMAQNPNYRRPGSKEFGDAMSRALKSTKERRRKHLVAANADNRRRQKDLTNDAEEDVQPVRRRLENPNPIRDYDESPEVADLESTDLAIDETEDHSEVDEQHPYEESAEEDLDYEDSYKEKPLNEEDCNRLNEDIAEQQQTREDDFLDYSLTVGDLARIDEFDRQKVL</sequence>
<feature type="region of interest" description="Disordered" evidence="1">
    <location>
        <begin position="81"/>
        <end position="183"/>
    </location>
</feature>
<organism evidence="2 3">
    <name type="scientific">Lasius niger</name>
    <name type="common">Black garden ant</name>
    <dbReference type="NCBI Taxonomy" id="67767"/>
    <lineage>
        <taxon>Eukaryota</taxon>
        <taxon>Metazoa</taxon>
        <taxon>Ecdysozoa</taxon>
        <taxon>Arthropoda</taxon>
        <taxon>Hexapoda</taxon>
        <taxon>Insecta</taxon>
        <taxon>Pterygota</taxon>
        <taxon>Neoptera</taxon>
        <taxon>Endopterygota</taxon>
        <taxon>Hymenoptera</taxon>
        <taxon>Apocrita</taxon>
        <taxon>Aculeata</taxon>
        <taxon>Formicoidea</taxon>
        <taxon>Formicidae</taxon>
        <taxon>Formicinae</taxon>
        <taxon>Lasius</taxon>
        <taxon>Lasius</taxon>
    </lineage>
</organism>
<evidence type="ECO:0000313" key="2">
    <source>
        <dbReference type="EMBL" id="KMQ85996.1"/>
    </source>
</evidence>
<protein>
    <submittedName>
        <fullName evidence="2">Neurofilament medium polypeptide-like protein</fullName>
    </submittedName>
</protein>
<evidence type="ECO:0000313" key="3">
    <source>
        <dbReference type="Proteomes" id="UP000036403"/>
    </source>
</evidence>
<keyword evidence="3" id="KW-1185">Reference proteome</keyword>
<dbReference type="OrthoDB" id="10533851at2759"/>
<dbReference type="AlphaFoldDB" id="A0A0J7K734"/>
<feature type="compositionally biased region" description="Basic and acidic residues" evidence="1">
    <location>
        <begin position="172"/>
        <end position="183"/>
    </location>
</feature>
<name>A0A0J7K734_LASNI</name>
<dbReference type="EMBL" id="LBMM01012788">
    <property type="protein sequence ID" value="KMQ85996.1"/>
    <property type="molecule type" value="Genomic_DNA"/>
</dbReference>
<accession>A0A0J7K734</accession>
<comment type="caution">
    <text evidence="2">The sequence shown here is derived from an EMBL/GenBank/DDBJ whole genome shotgun (WGS) entry which is preliminary data.</text>
</comment>
<evidence type="ECO:0000256" key="1">
    <source>
        <dbReference type="SAM" id="MobiDB-lite"/>
    </source>
</evidence>
<feature type="non-terminal residue" evidence="2">
    <location>
        <position position="1"/>
    </location>
</feature>
<feature type="compositionally biased region" description="Basic and acidic residues" evidence="1">
    <location>
        <begin position="97"/>
        <end position="106"/>
    </location>
</feature>